<dbReference type="PANTHER" id="PTHR31400:SF1">
    <property type="entry name" value="PROTEIN GUCD1"/>
    <property type="match status" value="1"/>
</dbReference>
<dbReference type="InterPro" id="IPR018616">
    <property type="entry name" value="GUCD1"/>
</dbReference>
<name>A0A1L8DKT4_9DIPT</name>
<dbReference type="EMBL" id="GFDF01007016">
    <property type="protein sequence ID" value="JAV07068.1"/>
    <property type="molecule type" value="Transcribed_RNA"/>
</dbReference>
<accession>A0A1L8DKT4</accession>
<dbReference type="Pfam" id="PF09778">
    <property type="entry name" value="Guanylate_cyc_2"/>
    <property type="match status" value="1"/>
</dbReference>
<evidence type="ECO:0000313" key="1">
    <source>
        <dbReference type="EMBL" id="JAV07068.1"/>
    </source>
</evidence>
<dbReference type="PANTHER" id="PTHR31400">
    <property type="entry name" value="GUANYLYL CYCLASE DOMAIN CONTAINING PROTEIN 1 GUCD1"/>
    <property type="match status" value="1"/>
</dbReference>
<organism evidence="1">
    <name type="scientific">Nyssomyia neivai</name>
    <dbReference type="NCBI Taxonomy" id="330878"/>
    <lineage>
        <taxon>Eukaryota</taxon>
        <taxon>Metazoa</taxon>
        <taxon>Ecdysozoa</taxon>
        <taxon>Arthropoda</taxon>
        <taxon>Hexapoda</taxon>
        <taxon>Insecta</taxon>
        <taxon>Pterygota</taxon>
        <taxon>Neoptera</taxon>
        <taxon>Endopterygota</taxon>
        <taxon>Diptera</taxon>
        <taxon>Nematocera</taxon>
        <taxon>Psychodoidea</taxon>
        <taxon>Psychodidae</taxon>
        <taxon>Nyssomyia</taxon>
    </lineage>
</organism>
<protein>
    <submittedName>
        <fullName evidence="1">Putative guanylylate cyclase</fullName>
    </submittedName>
</protein>
<dbReference type="AlphaFoldDB" id="A0A1L8DKT4"/>
<sequence>MRLKSDKNSIPISTKWDLVHYRQRFDWDCGVSCVLMLLPRQKRRHFIEKFTEICTEEAFEKSTWTIDLCYLLKRFGVHHKYLTSTIGVNADYSQHSYYDKIIVRDRERVDKRFKNAQVNGILLEQRQITTDALLRHLALEGPAIVLTNASLLTCDICKANKLFTELRSCLPWKATYKGHYVVVCGYIGSLRKFFYRNPAMRDHLCMTSFTNFHDARTCYGTDDDVILIYDQKENADSPVEAT</sequence>
<reference evidence="1" key="1">
    <citation type="submission" date="2016-12" db="EMBL/GenBank/DDBJ databases">
        <title>An insight into the sialome and mialome of the sand fly, Nyssomyia neivai.</title>
        <authorList>
            <person name="Sebastian V."/>
            <person name="Goulart T.M."/>
            <person name="Oliveira W."/>
            <person name="Calvo E."/>
            <person name="Oliveira L.F."/>
            <person name="Pinto M.C."/>
            <person name="Rosselino A.M."/>
            <person name="Ribeiro J.M."/>
        </authorList>
    </citation>
    <scope>NUCLEOTIDE SEQUENCE</scope>
</reference>
<proteinExistence type="predicted"/>